<dbReference type="PANTHER" id="PTHR34853">
    <property type="match status" value="1"/>
</dbReference>
<keyword evidence="4" id="KW-1185">Reference proteome</keyword>
<dbReference type="SUPFAM" id="SSF53474">
    <property type="entry name" value="alpha/beta-Hydrolases"/>
    <property type="match status" value="1"/>
</dbReference>
<dbReference type="PANTHER" id="PTHR34853:SF1">
    <property type="entry name" value="LIPASE 5"/>
    <property type="match status" value="1"/>
</dbReference>
<dbReference type="PIRSF" id="PIRSF029171">
    <property type="entry name" value="Esterase_LipA"/>
    <property type="match status" value="1"/>
</dbReference>
<sequence>MKSLHSLLAAGAAALMLASCGGGSGDAGSGGTPAGPPAPRPTGTLLQDPPAITASLSAGDLSAQMRNGPARDQTLLLLAGEPICDVQVRYLQYATTGGAGEATTASAALMTPGGSDSRCTGARPILLYAHATHPEKSFNLARLTDNTNPAYTEALSVAAIFAARGYIVVAPNDAGYDSSTLGYHPFLNAQQQSSEMLDAMAAARTAMAGITPQVVPSTQLFLTGYSQGGYVALATERALEAAGVRVTASAPMSGPYAVLKELDDNFAGRVHVASTLFASLLATSYQRAYGNVYATPADLYESNYVTGIESLLPGTDTTTLSRTGKLPESALFSATPPQAPAGSPASLQATLNAWTPPTNTGMDAIFARGFGPGNLFTNSFRLAYLQDLIAHPADPAFGLRVDAKANDLRGFIPKAPVLLCGGSQDATVSYDNNTRAMAQSWNALVPPRVLVLDVDDSSPSTADPFFTEKVNFTLLKEATRLQARASGDDPDWTLARNYHAAVFPFCASAVGKFFARF</sequence>
<comment type="caution">
    <text evidence="3">The sequence shown here is derived from an EMBL/GenBank/DDBJ whole genome shotgun (WGS) entry which is preliminary data.</text>
</comment>
<feature type="region of interest" description="Disordered" evidence="1">
    <location>
        <begin position="25"/>
        <end position="50"/>
    </location>
</feature>
<evidence type="ECO:0000313" key="4">
    <source>
        <dbReference type="Proteomes" id="UP001596037"/>
    </source>
</evidence>
<gene>
    <name evidence="3" type="ORF">ACFPOE_12080</name>
</gene>
<organism evidence="3 4">
    <name type="scientific">Caenimonas terrae</name>
    <dbReference type="NCBI Taxonomy" id="696074"/>
    <lineage>
        <taxon>Bacteria</taxon>
        <taxon>Pseudomonadati</taxon>
        <taxon>Pseudomonadota</taxon>
        <taxon>Betaproteobacteria</taxon>
        <taxon>Burkholderiales</taxon>
        <taxon>Comamonadaceae</taxon>
        <taxon>Caenimonas</taxon>
    </lineage>
</organism>
<feature type="chain" id="PRO_5046674677" evidence="2">
    <location>
        <begin position="25"/>
        <end position="517"/>
    </location>
</feature>
<dbReference type="RefSeq" id="WP_376850331.1">
    <property type="nucleotide sequence ID" value="NZ_JBHSMF010000006.1"/>
</dbReference>
<dbReference type="Gene3D" id="3.40.50.1820">
    <property type="entry name" value="alpha/beta hydrolase"/>
    <property type="match status" value="2"/>
</dbReference>
<name>A0ABW0NEE4_9BURK</name>
<dbReference type="InterPro" id="IPR005152">
    <property type="entry name" value="Lipase_secreted"/>
</dbReference>
<evidence type="ECO:0000256" key="2">
    <source>
        <dbReference type="SAM" id="SignalP"/>
    </source>
</evidence>
<accession>A0ABW0NEE4</accession>
<dbReference type="PROSITE" id="PS51257">
    <property type="entry name" value="PROKAR_LIPOPROTEIN"/>
    <property type="match status" value="1"/>
</dbReference>
<keyword evidence="2" id="KW-0732">Signal</keyword>
<evidence type="ECO:0000313" key="3">
    <source>
        <dbReference type="EMBL" id="MFC5498273.1"/>
    </source>
</evidence>
<evidence type="ECO:0000256" key="1">
    <source>
        <dbReference type="SAM" id="MobiDB-lite"/>
    </source>
</evidence>
<dbReference type="Proteomes" id="UP001596037">
    <property type="component" value="Unassembled WGS sequence"/>
</dbReference>
<reference evidence="4" key="1">
    <citation type="journal article" date="2019" name="Int. J. Syst. Evol. Microbiol.">
        <title>The Global Catalogue of Microorganisms (GCM) 10K type strain sequencing project: providing services to taxonomists for standard genome sequencing and annotation.</title>
        <authorList>
            <consortium name="The Broad Institute Genomics Platform"/>
            <consortium name="The Broad Institute Genome Sequencing Center for Infectious Disease"/>
            <person name="Wu L."/>
            <person name="Ma J."/>
        </authorList>
    </citation>
    <scope>NUCLEOTIDE SEQUENCE [LARGE SCALE GENOMIC DNA]</scope>
    <source>
        <strain evidence="4">CCUG 57401</strain>
    </source>
</reference>
<dbReference type="InterPro" id="IPR029058">
    <property type="entry name" value="AB_hydrolase_fold"/>
</dbReference>
<dbReference type="EMBL" id="JBHSMF010000006">
    <property type="protein sequence ID" value="MFC5498273.1"/>
    <property type="molecule type" value="Genomic_DNA"/>
</dbReference>
<feature type="signal peptide" evidence="2">
    <location>
        <begin position="1"/>
        <end position="24"/>
    </location>
</feature>
<proteinExistence type="predicted"/>
<protein>
    <submittedName>
        <fullName evidence="3">Prolyl oligopeptidase family serine peptidase</fullName>
    </submittedName>
</protein>